<sequence>MFARHLQVPKYGGNPLYVALQRQRPFSTSSISRNEVPFGLKAPGSDNNSFEWYSDELKKRKRKADYKRRQHGQSFLDHLVVTVRGGTGGAGAAAFVPMKSSSLGPPSGGNGGSGGDIYLVTSPHITSLASVAKRIRAGNGLNGQGSYKHGKRGADTIIQVPVGTVIKEVSRETDAQKLQRDEAALDLDDEERERAKRTRIFIKHPTGEITDDDYYQAERLLAKEARAMGLHEAAQAAQKIEMDIEKPIDKPILIAAGGRGGLGNPHFMDTANPQRPPRLASRGSTPPTITLAMELKLIADVGLVGFPNAGKSTILRALTGRRAEVADYSFTTLNPQVGVVRVMDDGTWRSDIKEGDVITETWREREVEQQSRDSFEEVERKKDQTSEEKTIERIRFTMSDNPGLLPLASENYGLGHSFLRSIERSVALVYVLDMTRPSPAEDLATLEHELEVYKTGLADKAIMVVLNKADEVPEDTGRQRLEKLQKAIHDLEKEGQHLELVTVSAKYGLGMSKAVAALADYIEADRAAAKAAAADDLANESL</sequence>
<keyword evidence="2" id="KW-1185">Reference proteome</keyword>
<gene>
    <name evidence="1" type="ORF">QFC21_003548</name>
</gene>
<reference evidence="1" key="1">
    <citation type="submission" date="2023-04" db="EMBL/GenBank/DDBJ databases">
        <title>Draft Genome sequencing of Naganishia species isolated from polar environments using Oxford Nanopore Technology.</title>
        <authorList>
            <person name="Leo P."/>
            <person name="Venkateswaran K."/>
        </authorList>
    </citation>
    <scope>NUCLEOTIDE SEQUENCE</scope>
    <source>
        <strain evidence="1">MNA-CCFEE 5423</strain>
    </source>
</reference>
<name>A0ACC2VM88_9TREE</name>
<dbReference type="Proteomes" id="UP001227268">
    <property type="component" value="Unassembled WGS sequence"/>
</dbReference>
<accession>A0ACC2VM88</accession>
<protein>
    <submittedName>
        <fullName evidence="1">Uncharacterized protein</fullName>
    </submittedName>
</protein>
<evidence type="ECO:0000313" key="1">
    <source>
        <dbReference type="EMBL" id="KAJ9100508.1"/>
    </source>
</evidence>
<comment type="caution">
    <text evidence="1">The sequence shown here is derived from an EMBL/GenBank/DDBJ whole genome shotgun (WGS) entry which is preliminary data.</text>
</comment>
<dbReference type="EMBL" id="JASBWT010000011">
    <property type="protein sequence ID" value="KAJ9100508.1"/>
    <property type="molecule type" value="Genomic_DNA"/>
</dbReference>
<proteinExistence type="predicted"/>
<evidence type="ECO:0000313" key="2">
    <source>
        <dbReference type="Proteomes" id="UP001227268"/>
    </source>
</evidence>
<organism evidence="1 2">
    <name type="scientific">Naganishia friedmannii</name>
    <dbReference type="NCBI Taxonomy" id="89922"/>
    <lineage>
        <taxon>Eukaryota</taxon>
        <taxon>Fungi</taxon>
        <taxon>Dikarya</taxon>
        <taxon>Basidiomycota</taxon>
        <taxon>Agaricomycotina</taxon>
        <taxon>Tremellomycetes</taxon>
        <taxon>Filobasidiales</taxon>
        <taxon>Filobasidiaceae</taxon>
        <taxon>Naganishia</taxon>
    </lineage>
</organism>